<evidence type="ECO:0000313" key="6">
    <source>
        <dbReference type="EMBL" id="SEQ90231.1"/>
    </source>
</evidence>
<dbReference type="AlphaFoldDB" id="A0A1H9JT86"/>
<dbReference type="Proteomes" id="UP000199352">
    <property type="component" value="Unassembled WGS sequence"/>
</dbReference>
<feature type="domain" description="Glycosyl transferase family 1" evidence="4">
    <location>
        <begin position="199"/>
        <end position="336"/>
    </location>
</feature>
<evidence type="ECO:0000259" key="4">
    <source>
        <dbReference type="Pfam" id="PF00534"/>
    </source>
</evidence>
<evidence type="ECO:0000256" key="2">
    <source>
        <dbReference type="ARBA" id="ARBA00022679"/>
    </source>
</evidence>
<dbReference type="SUPFAM" id="SSF53756">
    <property type="entry name" value="UDP-Glycosyltransferase/glycogen phosphorylase"/>
    <property type="match status" value="1"/>
</dbReference>
<dbReference type="Pfam" id="PF13579">
    <property type="entry name" value="Glyco_trans_4_4"/>
    <property type="match status" value="1"/>
</dbReference>
<dbReference type="InterPro" id="IPR001296">
    <property type="entry name" value="Glyco_trans_1"/>
</dbReference>
<keyword evidence="7" id="KW-1185">Reference proteome</keyword>
<proteinExistence type="predicted"/>
<sequence>MKIAMLFAQEAPSWRNVQVADLATALAGLGHEVTVHGEEGPATPVPPGCRPARLRSTSENRTTDDGQQPYMGDFVDALRAEWDYSPPDLVHAHSWRSGLAAVLAAQPAGVPVVQSFQGLGRSTDQQAGVERLVGKQAALVLASCGQELLGLAAAGVPRSRIAMVPRGVDAGLFQPQGTTAARTELRRIVSVADPSVGNGVADLVAALPWLPGVELVIAGDLAPAATERLRQWARKREVEERVRLLGAVAREDMPALLRSADVAACVPSHASWEVWPLEAMACGVPVVATAVGGLTDAVIDGVTGVLVPQRDLKHLIRKLRLVLEDDTLRTSCSIAAVDRVNARHTWPDVARAVERQYRRLLDPPVPARRRARQVEPVVHDGVRG</sequence>
<dbReference type="EMBL" id="FOFR01000006">
    <property type="protein sequence ID" value="SEQ90231.1"/>
    <property type="molecule type" value="Genomic_DNA"/>
</dbReference>
<dbReference type="GO" id="GO:0016757">
    <property type="term" value="F:glycosyltransferase activity"/>
    <property type="evidence" value="ECO:0007669"/>
    <property type="project" value="UniProtKB-KW"/>
</dbReference>
<dbReference type="RefSeq" id="WP_089951481.1">
    <property type="nucleotide sequence ID" value="NZ_FOFR01000006.1"/>
</dbReference>
<reference evidence="7" key="1">
    <citation type="submission" date="2016-10" db="EMBL/GenBank/DDBJ databases">
        <authorList>
            <person name="Varghese N."/>
            <person name="Submissions S."/>
        </authorList>
    </citation>
    <scope>NUCLEOTIDE SEQUENCE [LARGE SCALE GENOMIC DNA]</scope>
    <source>
        <strain evidence="7">CGMCC 4.3525</strain>
    </source>
</reference>
<feature type="region of interest" description="Disordered" evidence="3">
    <location>
        <begin position="37"/>
        <end position="69"/>
    </location>
</feature>
<organism evidence="6 7">
    <name type="scientific">Lentzea xinjiangensis</name>
    <dbReference type="NCBI Taxonomy" id="402600"/>
    <lineage>
        <taxon>Bacteria</taxon>
        <taxon>Bacillati</taxon>
        <taxon>Actinomycetota</taxon>
        <taxon>Actinomycetes</taxon>
        <taxon>Pseudonocardiales</taxon>
        <taxon>Pseudonocardiaceae</taxon>
        <taxon>Lentzea</taxon>
    </lineage>
</organism>
<feature type="domain" description="Glycosyltransferase subfamily 4-like N-terminal" evidence="5">
    <location>
        <begin position="17"/>
        <end position="167"/>
    </location>
</feature>
<dbReference type="Pfam" id="PF00534">
    <property type="entry name" value="Glycos_transf_1"/>
    <property type="match status" value="1"/>
</dbReference>
<dbReference type="PANTHER" id="PTHR12526">
    <property type="entry name" value="GLYCOSYLTRANSFERASE"/>
    <property type="match status" value="1"/>
</dbReference>
<dbReference type="Gene3D" id="3.40.50.2000">
    <property type="entry name" value="Glycogen Phosphorylase B"/>
    <property type="match status" value="2"/>
</dbReference>
<protein>
    <submittedName>
        <fullName evidence="6">Glycosyltransferase involved in cell wall bisynthesis</fullName>
    </submittedName>
</protein>
<keyword evidence="2 6" id="KW-0808">Transferase</keyword>
<keyword evidence="1" id="KW-0328">Glycosyltransferase</keyword>
<gene>
    <name evidence="6" type="ORF">SAMN05216188_106145</name>
</gene>
<evidence type="ECO:0000256" key="1">
    <source>
        <dbReference type="ARBA" id="ARBA00022676"/>
    </source>
</evidence>
<evidence type="ECO:0000259" key="5">
    <source>
        <dbReference type="Pfam" id="PF13579"/>
    </source>
</evidence>
<dbReference type="STRING" id="402600.SAMN05216188_106145"/>
<dbReference type="InterPro" id="IPR028098">
    <property type="entry name" value="Glyco_trans_4-like_N"/>
</dbReference>
<evidence type="ECO:0000256" key="3">
    <source>
        <dbReference type="SAM" id="MobiDB-lite"/>
    </source>
</evidence>
<evidence type="ECO:0000313" key="7">
    <source>
        <dbReference type="Proteomes" id="UP000199352"/>
    </source>
</evidence>
<dbReference type="OrthoDB" id="3268555at2"/>
<name>A0A1H9JT86_9PSEU</name>
<accession>A0A1H9JT86</accession>
<dbReference type="PANTHER" id="PTHR12526:SF635">
    <property type="entry name" value="GLYCOSYL TRANSFERASE GROUP 1"/>
    <property type="match status" value="1"/>
</dbReference>